<sequence>MATHTIAIGPPGVFMPPMYPTITTNVIGTKQRTTAATNEEMTVTQRCAGAIRMRSKNPVCMSLMSPKLTPSAPKLAPCMAFNGTYQSSAFLIPRLVTANPNAPLNAMSWKTGMMSDGMNAEGMRRTLIIERFTKMATTSMARAPSEIVRTFIGCSAVRLLMMQPIGYSAHEAQTQY</sequence>
<evidence type="ECO:0000313" key="1">
    <source>
        <dbReference type="EMBL" id="CAB4719860.1"/>
    </source>
</evidence>
<name>A0A6J7RT10_9ZZZZ</name>
<reference evidence="2" key="1">
    <citation type="submission" date="2020-05" db="EMBL/GenBank/DDBJ databases">
        <authorList>
            <person name="Chiriac C."/>
            <person name="Salcher M."/>
            <person name="Ghai R."/>
            <person name="Kavagutti S V."/>
        </authorList>
    </citation>
    <scope>NUCLEOTIDE SEQUENCE</scope>
</reference>
<dbReference type="EMBL" id="CAEZYH010000033">
    <property type="protein sequence ID" value="CAB4719860.1"/>
    <property type="molecule type" value="Genomic_DNA"/>
</dbReference>
<protein>
    <submittedName>
        <fullName evidence="2">Unannotated protein</fullName>
    </submittedName>
</protein>
<dbReference type="EMBL" id="CAFBPS010000080">
    <property type="protein sequence ID" value="CAB5031927.1"/>
    <property type="molecule type" value="Genomic_DNA"/>
</dbReference>
<gene>
    <name evidence="1" type="ORF">UFOPK2658_00944</name>
    <name evidence="2" type="ORF">UFOPK4134_01080</name>
</gene>
<organism evidence="2">
    <name type="scientific">freshwater metagenome</name>
    <dbReference type="NCBI Taxonomy" id="449393"/>
    <lineage>
        <taxon>unclassified sequences</taxon>
        <taxon>metagenomes</taxon>
        <taxon>ecological metagenomes</taxon>
    </lineage>
</organism>
<evidence type="ECO:0000313" key="2">
    <source>
        <dbReference type="EMBL" id="CAB5031927.1"/>
    </source>
</evidence>
<proteinExistence type="predicted"/>
<accession>A0A6J7RT10</accession>
<dbReference type="AlphaFoldDB" id="A0A6J7RT10"/>